<comment type="caution">
    <text evidence="1">The sequence shown here is derived from an EMBL/GenBank/DDBJ whole genome shotgun (WGS) entry which is preliminary data.</text>
</comment>
<gene>
    <name evidence="1" type="ORF">ACFOU2_00860</name>
</gene>
<dbReference type="EMBL" id="JBHRZT010000007">
    <property type="protein sequence ID" value="MFC3882148.1"/>
    <property type="molecule type" value="Genomic_DNA"/>
</dbReference>
<evidence type="ECO:0000313" key="2">
    <source>
        <dbReference type="Proteomes" id="UP001595752"/>
    </source>
</evidence>
<proteinExistence type="predicted"/>
<protein>
    <submittedName>
        <fullName evidence="1">Uncharacterized protein</fullName>
    </submittedName>
</protein>
<dbReference type="RefSeq" id="WP_377911355.1">
    <property type="nucleotide sequence ID" value="NZ_JBHRZT010000007.1"/>
</dbReference>
<evidence type="ECO:0000313" key="1">
    <source>
        <dbReference type="EMBL" id="MFC3882148.1"/>
    </source>
</evidence>
<accession>A0ABV8AVZ1</accession>
<organism evidence="1 2">
    <name type="scientific">Bacillus songklensis</name>
    <dbReference type="NCBI Taxonomy" id="1069116"/>
    <lineage>
        <taxon>Bacteria</taxon>
        <taxon>Bacillati</taxon>
        <taxon>Bacillota</taxon>
        <taxon>Bacilli</taxon>
        <taxon>Bacillales</taxon>
        <taxon>Bacillaceae</taxon>
        <taxon>Bacillus</taxon>
    </lineage>
</organism>
<dbReference type="Proteomes" id="UP001595752">
    <property type="component" value="Unassembled WGS sequence"/>
</dbReference>
<keyword evidence="2" id="KW-1185">Reference proteome</keyword>
<reference evidence="2" key="1">
    <citation type="journal article" date="2019" name="Int. J. Syst. Evol. Microbiol.">
        <title>The Global Catalogue of Microorganisms (GCM) 10K type strain sequencing project: providing services to taxonomists for standard genome sequencing and annotation.</title>
        <authorList>
            <consortium name="The Broad Institute Genomics Platform"/>
            <consortium name="The Broad Institute Genome Sequencing Center for Infectious Disease"/>
            <person name="Wu L."/>
            <person name="Ma J."/>
        </authorList>
    </citation>
    <scope>NUCLEOTIDE SEQUENCE [LARGE SCALE GENOMIC DNA]</scope>
    <source>
        <strain evidence="2">CCUG 61889</strain>
    </source>
</reference>
<sequence>MEVLEDALGVKAGGIHLTVATPESKGSLHNITDILKHYNIEGLLTLDNGTRLFRRIGVTLPLCTPSQDIVTLTHMLEKKGYRVLDQEIIRRE</sequence>
<name>A0ABV8AVZ1_9BACI</name>